<comment type="caution">
    <text evidence="3">The sequence shown here is derived from an EMBL/GenBank/DDBJ whole genome shotgun (WGS) entry which is preliminary data.</text>
</comment>
<dbReference type="Gene3D" id="2.130.10.10">
    <property type="entry name" value="YVTN repeat-like/Quinoprotein amine dehydrogenase"/>
    <property type="match status" value="1"/>
</dbReference>
<sequence>MSTRGSRASAIGRGGTTAGSQRGSSAFGNDYPDDHTVRVWNVARRRETAILTGHTDRVQTVAFSPDGTILAGGGGGGGTIRLWAIR</sequence>
<evidence type="ECO:0000313" key="4">
    <source>
        <dbReference type="Proteomes" id="UP001500888"/>
    </source>
</evidence>
<feature type="compositionally biased region" description="Low complexity" evidence="2">
    <location>
        <begin position="1"/>
        <end position="11"/>
    </location>
</feature>
<dbReference type="SUPFAM" id="SSF50978">
    <property type="entry name" value="WD40 repeat-like"/>
    <property type="match status" value="1"/>
</dbReference>
<dbReference type="EMBL" id="BAAAZR010000019">
    <property type="protein sequence ID" value="GAA3823791.1"/>
    <property type="molecule type" value="Genomic_DNA"/>
</dbReference>
<name>A0ABP7IQB6_9ACTN</name>
<dbReference type="Pfam" id="PF00400">
    <property type="entry name" value="WD40"/>
    <property type="match status" value="1"/>
</dbReference>
<dbReference type="PROSITE" id="PS50082">
    <property type="entry name" value="WD_REPEATS_2"/>
    <property type="match status" value="1"/>
</dbReference>
<dbReference type="PANTHER" id="PTHR19879">
    <property type="entry name" value="TRANSCRIPTION INITIATION FACTOR TFIID"/>
    <property type="match status" value="1"/>
</dbReference>
<dbReference type="PANTHER" id="PTHR19879:SF9">
    <property type="entry name" value="TRANSCRIPTION INITIATION FACTOR TFIID SUBUNIT 5"/>
    <property type="match status" value="1"/>
</dbReference>
<feature type="repeat" description="WD" evidence="1">
    <location>
        <begin position="51"/>
        <end position="86"/>
    </location>
</feature>
<dbReference type="InterPro" id="IPR001680">
    <property type="entry name" value="WD40_rpt"/>
</dbReference>
<protein>
    <recommendedName>
        <fullName evidence="5">WD40 repeat domain-containing protein</fullName>
    </recommendedName>
</protein>
<dbReference type="RefSeq" id="WP_344944974.1">
    <property type="nucleotide sequence ID" value="NZ_BAAAZR010000019.1"/>
</dbReference>
<accession>A0ABP7IQB6</accession>
<keyword evidence="4" id="KW-1185">Reference proteome</keyword>
<organism evidence="3 4">
    <name type="scientific">Sphaerisporangium flaviroseum</name>
    <dbReference type="NCBI Taxonomy" id="509199"/>
    <lineage>
        <taxon>Bacteria</taxon>
        <taxon>Bacillati</taxon>
        <taxon>Actinomycetota</taxon>
        <taxon>Actinomycetes</taxon>
        <taxon>Streptosporangiales</taxon>
        <taxon>Streptosporangiaceae</taxon>
        <taxon>Sphaerisporangium</taxon>
    </lineage>
</organism>
<dbReference type="InterPro" id="IPR015943">
    <property type="entry name" value="WD40/YVTN_repeat-like_dom_sf"/>
</dbReference>
<evidence type="ECO:0000313" key="3">
    <source>
        <dbReference type="EMBL" id="GAA3823791.1"/>
    </source>
</evidence>
<proteinExistence type="predicted"/>
<dbReference type="PROSITE" id="PS50294">
    <property type="entry name" value="WD_REPEATS_REGION"/>
    <property type="match status" value="1"/>
</dbReference>
<gene>
    <name evidence="3" type="ORF">GCM10022226_50440</name>
</gene>
<feature type="region of interest" description="Disordered" evidence="2">
    <location>
        <begin position="1"/>
        <end position="34"/>
    </location>
</feature>
<evidence type="ECO:0000256" key="2">
    <source>
        <dbReference type="SAM" id="MobiDB-lite"/>
    </source>
</evidence>
<dbReference type="Proteomes" id="UP001500888">
    <property type="component" value="Unassembled WGS sequence"/>
</dbReference>
<evidence type="ECO:0000256" key="1">
    <source>
        <dbReference type="PROSITE-ProRule" id="PRU00221"/>
    </source>
</evidence>
<keyword evidence="1" id="KW-0853">WD repeat</keyword>
<dbReference type="InterPro" id="IPR036322">
    <property type="entry name" value="WD40_repeat_dom_sf"/>
</dbReference>
<evidence type="ECO:0008006" key="5">
    <source>
        <dbReference type="Google" id="ProtNLM"/>
    </source>
</evidence>
<dbReference type="SMART" id="SM00320">
    <property type="entry name" value="WD40"/>
    <property type="match status" value="1"/>
</dbReference>
<reference evidence="4" key="1">
    <citation type="journal article" date="2019" name="Int. J. Syst. Evol. Microbiol.">
        <title>The Global Catalogue of Microorganisms (GCM) 10K type strain sequencing project: providing services to taxonomists for standard genome sequencing and annotation.</title>
        <authorList>
            <consortium name="The Broad Institute Genomics Platform"/>
            <consortium name="The Broad Institute Genome Sequencing Center for Infectious Disease"/>
            <person name="Wu L."/>
            <person name="Ma J."/>
        </authorList>
    </citation>
    <scope>NUCLEOTIDE SEQUENCE [LARGE SCALE GENOMIC DNA]</scope>
    <source>
        <strain evidence="4">JCM 16908</strain>
    </source>
</reference>
<feature type="compositionally biased region" description="Polar residues" evidence="2">
    <location>
        <begin position="18"/>
        <end position="27"/>
    </location>
</feature>